<dbReference type="AlphaFoldDB" id="A0A8D5JR19"/>
<evidence type="ECO:0000313" key="3">
    <source>
        <dbReference type="EMBL" id="BCM25031.1"/>
    </source>
</evidence>
<evidence type="ECO:0008006" key="5">
    <source>
        <dbReference type="Google" id="ProtNLM"/>
    </source>
</evidence>
<evidence type="ECO:0000256" key="2">
    <source>
        <dbReference type="SAM" id="SignalP"/>
    </source>
</evidence>
<dbReference type="EMBL" id="AP024110">
    <property type="protein sequence ID" value="BCM25031.1"/>
    <property type="molecule type" value="Genomic_DNA"/>
</dbReference>
<feature type="compositionally biased region" description="Low complexity" evidence="1">
    <location>
        <begin position="89"/>
        <end position="104"/>
    </location>
</feature>
<evidence type="ECO:0000256" key="1">
    <source>
        <dbReference type="SAM" id="MobiDB-lite"/>
    </source>
</evidence>
<dbReference type="KEGG" id="mpau:ZMTM_12900"/>
<protein>
    <recommendedName>
        <fullName evidence="5">Proline-rich region</fullName>
    </recommendedName>
</protein>
<accession>A0A8D5JR19</accession>
<keyword evidence="4" id="KW-1185">Reference proteome</keyword>
<keyword evidence="2" id="KW-0732">Signal</keyword>
<organism evidence="3 4">
    <name type="scientific">Methyloradius palustris</name>
    <dbReference type="NCBI Taxonomy" id="2778876"/>
    <lineage>
        <taxon>Bacteria</taxon>
        <taxon>Pseudomonadati</taxon>
        <taxon>Pseudomonadota</taxon>
        <taxon>Betaproteobacteria</taxon>
        <taxon>Nitrosomonadales</taxon>
        <taxon>Methylophilaceae</taxon>
        <taxon>Methyloradius</taxon>
    </lineage>
</organism>
<feature type="signal peptide" evidence="2">
    <location>
        <begin position="1"/>
        <end position="24"/>
    </location>
</feature>
<sequence>MKKVHLIAALLFSLGIMSSGVALADHGHFRGNVGIYVGPGFGPGFGPYYPRPYYPYSYYDPYVYGYPYSPPVIVTPAPVVQSPPVYIEQQTQQQPAPAPSQSSAPADYYWYHCDQPEGYYPYIKECPQGWTKVTPQPPK</sequence>
<dbReference type="RefSeq" id="WP_221765500.1">
    <property type="nucleotide sequence ID" value="NZ_AP024110.1"/>
</dbReference>
<dbReference type="Proteomes" id="UP000826722">
    <property type="component" value="Chromosome"/>
</dbReference>
<gene>
    <name evidence="3" type="ORF">ZMTM_12900</name>
</gene>
<reference evidence="3" key="1">
    <citation type="journal article" date="2021" name="Arch. Microbiol.">
        <title>Methyloradius palustris gen. nov., sp. nov., a methanol-oxidizing bacterium isolated from snow.</title>
        <authorList>
            <person name="Miyadera T."/>
            <person name="Kojima H."/>
            <person name="Fukui M."/>
        </authorList>
    </citation>
    <scope>NUCLEOTIDE SEQUENCE</scope>
    <source>
        <strain evidence="3">Zm11</strain>
    </source>
</reference>
<proteinExistence type="predicted"/>
<feature type="chain" id="PRO_5034467726" description="Proline-rich region" evidence="2">
    <location>
        <begin position="25"/>
        <end position="139"/>
    </location>
</feature>
<name>A0A8D5JR19_9PROT</name>
<feature type="region of interest" description="Disordered" evidence="1">
    <location>
        <begin position="85"/>
        <end position="104"/>
    </location>
</feature>
<evidence type="ECO:0000313" key="4">
    <source>
        <dbReference type="Proteomes" id="UP000826722"/>
    </source>
</evidence>